<dbReference type="InterPro" id="IPR011011">
    <property type="entry name" value="Znf_FYVE_PHD"/>
</dbReference>
<dbReference type="GO" id="GO:0008270">
    <property type="term" value="F:zinc ion binding"/>
    <property type="evidence" value="ECO:0007669"/>
    <property type="project" value="UniProtKB-KW"/>
</dbReference>
<protein>
    <submittedName>
        <fullName evidence="7">Aste57867_3035 protein</fullName>
    </submittedName>
</protein>
<dbReference type="CDD" id="cd15568">
    <property type="entry name" value="PHD5_NSD"/>
    <property type="match status" value="1"/>
</dbReference>
<dbReference type="EMBL" id="VJMH01000459">
    <property type="protein sequence ID" value="KAF0716088.1"/>
    <property type="molecule type" value="Genomic_DNA"/>
</dbReference>
<organism evidence="7 8">
    <name type="scientific">Aphanomyces stellatus</name>
    <dbReference type="NCBI Taxonomy" id="120398"/>
    <lineage>
        <taxon>Eukaryota</taxon>
        <taxon>Sar</taxon>
        <taxon>Stramenopiles</taxon>
        <taxon>Oomycota</taxon>
        <taxon>Saprolegniomycetes</taxon>
        <taxon>Saprolegniales</taxon>
        <taxon>Verrucalvaceae</taxon>
        <taxon>Aphanomyces</taxon>
    </lineage>
</organism>
<dbReference type="InterPro" id="IPR013083">
    <property type="entry name" value="Znf_RING/FYVE/PHD"/>
</dbReference>
<evidence type="ECO:0000256" key="3">
    <source>
        <dbReference type="ARBA" id="ARBA00022833"/>
    </source>
</evidence>
<dbReference type="SUPFAM" id="SSF57903">
    <property type="entry name" value="FYVE/PHD zinc finger"/>
    <property type="match status" value="1"/>
</dbReference>
<evidence type="ECO:0000313" key="6">
    <source>
        <dbReference type="EMBL" id="KAF0716088.1"/>
    </source>
</evidence>
<keyword evidence="1" id="KW-0479">Metal-binding</keyword>
<reference evidence="7 8" key="1">
    <citation type="submission" date="2019-03" db="EMBL/GenBank/DDBJ databases">
        <authorList>
            <person name="Gaulin E."/>
            <person name="Dumas B."/>
        </authorList>
    </citation>
    <scope>NUCLEOTIDE SEQUENCE [LARGE SCALE GENOMIC DNA]</scope>
    <source>
        <strain evidence="7">CBS 568.67</strain>
    </source>
</reference>
<feature type="region of interest" description="Disordered" evidence="4">
    <location>
        <begin position="147"/>
        <end position="211"/>
    </location>
</feature>
<name>A0A485K9J2_9STRA</name>
<keyword evidence="8" id="KW-1185">Reference proteome</keyword>
<feature type="compositionally biased region" description="Basic and acidic residues" evidence="4">
    <location>
        <begin position="184"/>
        <end position="193"/>
    </location>
</feature>
<evidence type="ECO:0000259" key="5">
    <source>
        <dbReference type="SMART" id="SM00249"/>
    </source>
</evidence>
<sequence length="569" mass="62495">MGFRGIFLERSADGDEGRTAKFQIACAQSELCLLIERQVTSDIDPTGVVDAKVLVKNTSTGDLLSVARMADVTLEVSSMFWILGSSVHCFRFESDNSFAEVRRAVQSLRRTEQLALMRSTLSLHPLHGDVKTNAAMWKHYSNCAKLDQPSEEPVAPRPQAAPKRPPSSSQALSKRAITPKKKERVVVKEEDSTSHPPPKKRKDGGTTSDKPVSAKAIEAAKAFNTQYMTVIDPKQPSSGPGCHVCQRRQGKLFHCPNGVADHVYCGRCIFYRFKLNVDDFFKRGVHYSCRLCSHECDCTACSRPGVVAPSTQPPPLLPACLLCGTTDAALLQPHPHLPPHDALHMLCQSCLVPVQALPNDSHCRVCGDTPDDVAPCESCTQTTCATCRAKFPHLAPPHCPLCATPVEPSSEPINPHDGLSYLASYVQFLVHRETRRKLPKLSEDSCFCCKDGGMLIECDYKAEASAPRCPKVYHVDCLGFDVPDDVTWHCPRHKCGFKCSAKSKFVCRFCALACCEKHLPKDATKLFPAPPDPPATTYIACATCVEQLELAEGRGLLVSEFYKTPVTLK</sequence>
<dbReference type="Proteomes" id="UP000332933">
    <property type="component" value="Unassembled WGS sequence"/>
</dbReference>
<dbReference type="Gene3D" id="3.30.40.10">
    <property type="entry name" value="Zinc/RING finger domain, C3HC4 (zinc finger)"/>
    <property type="match status" value="1"/>
</dbReference>
<accession>A0A485K9J2</accession>
<dbReference type="EMBL" id="CAADRA010000459">
    <property type="protein sequence ID" value="VFT80215.1"/>
    <property type="molecule type" value="Genomic_DNA"/>
</dbReference>
<gene>
    <name evidence="7" type="primary">Aste57867_3035</name>
    <name evidence="6" type="ORF">As57867_003026</name>
    <name evidence="7" type="ORF">ASTE57867_3035</name>
</gene>
<evidence type="ECO:0000256" key="2">
    <source>
        <dbReference type="ARBA" id="ARBA00022771"/>
    </source>
</evidence>
<proteinExistence type="predicted"/>
<keyword evidence="3" id="KW-0862">Zinc</keyword>
<feature type="compositionally biased region" description="Low complexity" evidence="4">
    <location>
        <begin position="157"/>
        <end position="171"/>
    </location>
</feature>
<dbReference type="AlphaFoldDB" id="A0A485K9J2"/>
<evidence type="ECO:0000313" key="8">
    <source>
        <dbReference type="Proteomes" id="UP000332933"/>
    </source>
</evidence>
<reference evidence="6" key="2">
    <citation type="submission" date="2019-06" db="EMBL/GenBank/DDBJ databases">
        <title>Genomics analysis of Aphanomyces spp. identifies a new class of oomycete effector associated with host adaptation.</title>
        <authorList>
            <person name="Gaulin E."/>
        </authorList>
    </citation>
    <scope>NUCLEOTIDE SEQUENCE</scope>
    <source>
        <strain evidence="6">CBS 578.67</strain>
    </source>
</reference>
<keyword evidence="2" id="KW-0863">Zinc-finger</keyword>
<dbReference type="SMART" id="SM00249">
    <property type="entry name" value="PHD"/>
    <property type="match status" value="1"/>
</dbReference>
<dbReference type="InterPro" id="IPR001965">
    <property type="entry name" value="Znf_PHD"/>
</dbReference>
<feature type="domain" description="Zinc finger PHD-type" evidence="5">
    <location>
        <begin position="445"/>
        <end position="494"/>
    </location>
</feature>
<evidence type="ECO:0000256" key="4">
    <source>
        <dbReference type="SAM" id="MobiDB-lite"/>
    </source>
</evidence>
<evidence type="ECO:0000313" key="7">
    <source>
        <dbReference type="EMBL" id="VFT80215.1"/>
    </source>
</evidence>
<dbReference type="OrthoDB" id="422362at2759"/>
<evidence type="ECO:0000256" key="1">
    <source>
        <dbReference type="ARBA" id="ARBA00022723"/>
    </source>
</evidence>